<evidence type="ECO:0000256" key="5">
    <source>
        <dbReference type="ARBA" id="ARBA00022753"/>
    </source>
</evidence>
<keyword evidence="11" id="KW-1185">Reference proteome</keyword>
<dbReference type="CDD" id="cd16448">
    <property type="entry name" value="RING-H2"/>
    <property type="match status" value="1"/>
</dbReference>
<dbReference type="SMART" id="SM01175">
    <property type="entry name" value="DUF4206"/>
    <property type="match status" value="1"/>
</dbReference>
<evidence type="ECO:0000313" key="11">
    <source>
        <dbReference type="Proteomes" id="UP000036681"/>
    </source>
</evidence>
<accession>A0A0M3HSC1</accession>
<dbReference type="Gene3D" id="1.20.58.900">
    <property type="match status" value="1"/>
</dbReference>
<dbReference type="GO" id="GO:0005770">
    <property type="term" value="C:late endosome"/>
    <property type="evidence" value="ECO:0007669"/>
    <property type="project" value="UniProtKB-SubCell"/>
</dbReference>
<keyword evidence="6" id="KW-0863">Zinc-finger</keyword>
<reference evidence="12" key="1">
    <citation type="submission" date="2016-05" db="UniProtKB">
        <authorList>
            <consortium name="WormBaseParasite"/>
        </authorList>
    </citation>
    <scope>IDENTIFICATION</scope>
</reference>
<comment type="subcellular location">
    <subcellularLocation>
        <location evidence="1">Late endosome</location>
    </subcellularLocation>
</comment>
<evidence type="ECO:0000256" key="3">
    <source>
        <dbReference type="ARBA" id="ARBA00022723"/>
    </source>
</evidence>
<sequence>MVVVQSRCIHVTGAVSVLIYVTQCVLSCHLTMTAAEIIKAALTKEFKLAVKNGCDEADLNGSISDDLTQTICNIVEAIFIHGLKDPFFVRGSRYAKYPEPNFWPLLHKYTHVSIMNQISAAKHIKSDIGKARAWIRIVLNEDALEHYLNLFWHDPISMCKYYDKSAYLRDLEHFNLMIGCVKAIAELGLCIPINNPLLNTWTPTPLILSGLVAGKPARLEQLRSRRHEPPTNEQSDTEVAESALDLIESPSINDEPGPSTSRPLSRGLNSGDDDDLSSVYSHPSMLDGGLLGGRRRISRDLYPGVSTPNGSYVSKLVQSESHLSDDSYEAVRVLRRRHRARRASKSSSDDGSRSRSNSSTNRRSLPLQSPSVPQVSPLYSPGEQCTNADRVCWLNSRNEQNETIEQDVAAPPSVPEPIEEEGDVPKKATARDEMVSSAPVKILNPRDESVSQEPEIKHSRRDGLKCEFHCNYNILVENGLSVVDHEEDGRKRAEPIDILKAKVAWDLMSADPSCNDQVRSSVFVSEVHHGEEGQKSSINTVGRDETADRIIDPSRQMSLSFFHFLGASSKEAIECTEGRFGVAVTLREDLDSSSCFSTGHHPGASESEREEGINHRGAIVIPKSPEICDVMSPTSERSAVSLQDEILFAESGSAGNSLLGKGWTNHPPLNVQEYEPTSGQSSSTGTDSSHNFDAMIRNTLAACDYEEMETKVRSRLDSEMFADTLNEGMVSGIEIGRASISEKADEGSLIATSTVIPADRLEKRNSIDRRAVIVNEADMNGEDEYGIARAMIPLLTTIPREKGLDQQNFRCASCNRSIGPTFASYMVCALDAKYYCEGCSRKGETSVIPSRLIHNWDFQARPVCRANMSFINAIADRPIIRIDKINPHLYEHCETMKNIKFLREKMGLAVMYLLTCRESVAEDLRMRLWPKEYLFNDIHLYSFTDLLSVLSGQLERHLQSIIVYTVEHIRRCVLCAQKGFVCEICACPRVIYPFQVETTFRCSKCYSVYHKECIGEKRCPKCLRREQYAKRPDISPDHLPLDHRLRNSGDTCSRCAVAFRTLPDMERR</sequence>
<dbReference type="WBParaSite" id="ALUE_0000534301-mRNA-1">
    <property type="protein sequence ID" value="ALUE_0000534301-mRNA-1"/>
    <property type="gene ID" value="ALUE_0000534301"/>
</dbReference>
<evidence type="ECO:0000256" key="2">
    <source>
        <dbReference type="ARBA" id="ARBA00022553"/>
    </source>
</evidence>
<feature type="domain" description="RUN" evidence="10">
    <location>
        <begin position="62"/>
        <end position="196"/>
    </location>
</feature>
<dbReference type="Pfam" id="PF13901">
    <property type="entry name" value="RH_dom"/>
    <property type="match status" value="1"/>
</dbReference>
<evidence type="ECO:0000313" key="12">
    <source>
        <dbReference type="WBParaSite" id="ALUE_0000534301-mRNA-1"/>
    </source>
</evidence>
<dbReference type="PANTHER" id="PTHR12326:SF12">
    <property type="entry name" value="PLECKSTRIN HOMOLOGY AND RUN DOMAIN CONTAINING M1"/>
    <property type="match status" value="1"/>
</dbReference>
<organism evidence="11 12">
    <name type="scientific">Ascaris lumbricoides</name>
    <name type="common">Giant roundworm</name>
    <dbReference type="NCBI Taxonomy" id="6252"/>
    <lineage>
        <taxon>Eukaryota</taxon>
        <taxon>Metazoa</taxon>
        <taxon>Ecdysozoa</taxon>
        <taxon>Nematoda</taxon>
        <taxon>Chromadorea</taxon>
        <taxon>Rhabditida</taxon>
        <taxon>Spirurina</taxon>
        <taxon>Ascaridomorpha</taxon>
        <taxon>Ascaridoidea</taxon>
        <taxon>Ascarididae</taxon>
        <taxon>Ascaris</taxon>
    </lineage>
</organism>
<evidence type="ECO:0000256" key="1">
    <source>
        <dbReference type="ARBA" id="ARBA00004603"/>
    </source>
</evidence>
<keyword evidence="7" id="KW-0862">Zinc</keyword>
<dbReference type="PROSITE" id="PS50826">
    <property type="entry name" value="RUN"/>
    <property type="match status" value="1"/>
</dbReference>
<evidence type="ECO:0000256" key="4">
    <source>
        <dbReference type="ARBA" id="ARBA00022737"/>
    </source>
</evidence>
<feature type="region of interest" description="Disordered" evidence="9">
    <location>
        <begin position="248"/>
        <end position="292"/>
    </location>
</feature>
<evidence type="ECO:0000256" key="7">
    <source>
        <dbReference type="ARBA" id="ARBA00022833"/>
    </source>
</evidence>
<proteinExistence type="predicted"/>
<dbReference type="InterPro" id="IPR004012">
    <property type="entry name" value="Run_dom"/>
</dbReference>
<dbReference type="CDD" id="cd17679">
    <property type="entry name" value="RUN_PLEKHM1"/>
    <property type="match status" value="1"/>
</dbReference>
<feature type="region of interest" description="Disordered" evidence="9">
    <location>
        <begin position="336"/>
        <end position="381"/>
    </location>
</feature>
<evidence type="ECO:0000256" key="9">
    <source>
        <dbReference type="SAM" id="MobiDB-lite"/>
    </source>
</evidence>
<evidence type="ECO:0000256" key="8">
    <source>
        <dbReference type="ARBA" id="ARBA00023006"/>
    </source>
</evidence>
<dbReference type="InterPro" id="IPR025258">
    <property type="entry name" value="RH_dom"/>
</dbReference>
<evidence type="ECO:0000259" key="10">
    <source>
        <dbReference type="PROSITE" id="PS50826"/>
    </source>
</evidence>
<dbReference type="GO" id="GO:0006914">
    <property type="term" value="P:autophagy"/>
    <property type="evidence" value="ECO:0007669"/>
    <property type="project" value="UniProtKB-KW"/>
</dbReference>
<feature type="region of interest" description="Disordered" evidence="9">
    <location>
        <begin position="668"/>
        <end position="691"/>
    </location>
</feature>
<keyword evidence="5" id="KW-0967">Endosome</keyword>
<keyword evidence="8" id="KW-0072">Autophagy</keyword>
<dbReference type="Pfam" id="PF02759">
    <property type="entry name" value="RUN"/>
    <property type="match status" value="1"/>
</dbReference>
<feature type="region of interest" description="Disordered" evidence="9">
    <location>
        <begin position="402"/>
        <end position="434"/>
    </location>
</feature>
<keyword evidence="2" id="KW-0597">Phosphoprotein</keyword>
<feature type="compositionally biased region" description="Low complexity" evidence="9">
    <location>
        <begin position="677"/>
        <end position="689"/>
    </location>
</feature>
<dbReference type="SUPFAM" id="SSF140741">
    <property type="entry name" value="RUN domain-like"/>
    <property type="match status" value="1"/>
</dbReference>
<dbReference type="SMART" id="SM00593">
    <property type="entry name" value="RUN"/>
    <property type="match status" value="1"/>
</dbReference>
<dbReference type="InterPro" id="IPR051366">
    <property type="entry name" value="DEF8"/>
</dbReference>
<dbReference type="GO" id="GO:0008270">
    <property type="term" value="F:zinc ion binding"/>
    <property type="evidence" value="ECO:0007669"/>
    <property type="project" value="UniProtKB-KW"/>
</dbReference>
<feature type="compositionally biased region" description="Low complexity" evidence="9">
    <location>
        <begin position="354"/>
        <end position="381"/>
    </location>
</feature>
<evidence type="ECO:0000256" key="6">
    <source>
        <dbReference type="ARBA" id="ARBA00022771"/>
    </source>
</evidence>
<name>A0A0M3HSC1_ASCLU</name>
<protein>
    <submittedName>
        <fullName evidence="12">RUN domain-containing protein</fullName>
    </submittedName>
</protein>
<keyword evidence="4" id="KW-0677">Repeat</keyword>
<feature type="compositionally biased region" description="Basic and acidic residues" evidence="9">
    <location>
        <begin position="423"/>
        <end position="434"/>
    </location>
</feature>
<dbReference type="InterPro" id="IPR037213">
    <property type="entry name" value="Run_dom_sf"/>
</dbReference>
<dbReference type="PANTHER" id="PTHR12326">
    <property type="entry name" value="PLECKSTRIN HOMOLOGY DOMAIN CONTAINING PROTEIN"/>
    <property type="match status" value="1"/>
</dbReference>
<dbReference type="AlphaFoldDB" id="A0A0M3HSC1"/>
<keyword evidence="3" id="KW-0479">Metal-binding</keyword>
<dbReference type="InterPro" id="IPR047326">
    <property type="entry name" value="RUN_PLEKHM1"/>
</dbReference>
<dbReference type="Proteomes" id="UP000036681">
    <property type="component" value="Unplaced"/>
</dbReference>